<gene>
    <name evidence="2" type="ORF">PLOB_00020993</name>
</gene>
<feature type="region of interest" description="Disordered" evidence="1">
    <location>
        <begin position="151"/>
        <end position="218"/>
    </location>
</feature>
<proteinExistence type="predicted"/>
<feature type="compositionally biased region" description="Polar residues" evidence="1">
    <location>
        <begin position="177"/>
        <end position="196"/>
    </location>
</feature>
<evidence type="ECO:0000256" key="1">
    <source>
        <dbReference type="SAM" id="MobiDB-lite"/>
    </source>
</evidence>
<evidence type="ECO:0000313" key="2">
    <source>
        <dbReference type="EMBL" id="CAH3178633.1"/>
    </source>
</evidence>
<feature type="compositionally biased region" description="Low complexity" evidence="1">
    <location>
        <begin position="197"/>
        <end position="218"/>
    </location>
</feature>
<sequence length="218" mass="24301">MNCSFASQESPCSSYGSSTNVLPLDACKEDITPQLLGLGVSSKRGWRSEGLEITEKELILNRAGHFDLSQDRVAAMTICPKHRRDLTVDWRGRKSSTCCYPLHEGQRKQVKDPRRVNYATSKEIFALHNAAVPVGSAICVKCRTEHYRLRHEEDSERGRGDQQVSQVAGDEDVFELPQQNEDQGVLVTSNAEQEMVSSSSQSSQQSIPEEEISIWSDG</sequence>
<reference evidence="2 3" key="1">
    <citation type="submission" date="2022-05" db="EMBL/GenBank/DDBJ databases">
        <authorList>
            <consortium name="Genoscope - CEA"/>
            <person name="William W."/>
        </authorList>
    </citation>
    <scope>NUCLEOTIDE SEQUENCE [LARGE SCALE GENOMIC DNA]</scope>
</reference>
<comment type="caution">
    <text evidence="2">The sequence shown here is derived from an EMBL/GenBank/DDBJ whole genome shotgun (WGS) entry which is preliminary data.</text>
</comment>
<feature type="compositionally biased region" description="Basic and acidic residues" evidence="1">
    <location>
        <begin position="151"/>
        <end position="160"/>
    </location>
</feature>
<evidence type="ECO:0000313" key="3">
    <source>
        <dbReference type="Proteomes" id="UP001159405"/>
    </source>
</evidence>
<dbReference type="Proteomes" id="UP001159405">
    <property type="component" value="Unassembled WGS sequence"/>
</dbReference>
<accession>A0ABN8RIL3</accession>
<keyword evidence="3" id="KW-1185">Reference proteome</keyword>
<protein>
    <submittedName>
        <fullName evidence="2">Uncharacterized protein</fullName>
    </submittedName>
</protein>
<organism evidence="2 3">
    <name type="scientific">Porites lobata</name>
    <dbReference type="NCBI Taxonomy" id="104759"/>
    <lineage>
        <taxon>Eukaryota</taxon>
        <taxon>Metazoa</taxon>
        <taxon>Cnidaria</taxon>
        <taxon>Anthozoa</taxon>
        <taxon>Hexacorallia</taxon>
        <taxon>Scleractinia</taxon>
        <taxon>Fungiina</taxon>
        <taxon>Poritidae</taxon>
        <taxon>Porites</taxon>
    </lineage>
</organism>
<dbReference type="EMBL" id="CALNXK010000243">
    <property type="protein sequence ID" value="CAH3178633.1"/>
    <property type="molecule type" value="Genomic_DNA"/>
</dbReference>
<name>A0ABN8RIL3_9CNID</name>